<keyword evidence="3" id="KW-0539">Nucleus</keyword>
<gene>
    <name evidence="5" type="ORF">OSTLU_93065</name>
</gene>
<protein>
    <submittedName>
        <fullName evidence="5">Uncharacterized protein</fullName>
    </submittedName>
</protein>
<proteinExistence type="inferred from homology"/>
<dbReference type="GeneID" id="5002839"/>
<dbReference type="HOGENOM" id="CLU_024820_0_1_1"/>
<feature type="region of interest" description="Disordered" evidence="4">
    <location>
        <begin position="52"/>
        <end position="94"/>
    </location>
</feature>
<comment type="subcellular location">
    <subcellularLocation>
        <location evidence="1">Nucleus</location>
    </subcellularLocation>
</comment>
<dbReference type="RefSeq" id="XP_001418759.1">
    <property type="nucleotide sequence ID" value="XM_001418722.1"/>
</dbReference>
<dbReference type="PANTHER" id="PTHR12940">
    <property type="entry name" value="ES-2 PROTEIN - RELATED"/>
    <property type="match status" value="1"/>
</dbReference>
<dbReference type="OrthoDB" id="19679at2759"/>
<evidence type="ECO:0000313" key="6">
    <source>
        <dbReference type="Proteomes" id="UP000001568"/>
    </source>
</evidence>
<dbReference type="InterPro" id="IPR019148">
    <property type="entry name" value="Nuclear_protein_DGCR14_ESS-2"/>
</dbReference>
<feature type="compositionally biased region" description="Low complexity" evidence="4">
    <location>
        <begin position="355"/>
        <end position="368"/>
    </location>
</feature>
<dbReference type="PANTHER" id="PTHR12940:SF0">
    <property type="entry name" value="SPLICING FACTOR ESS-2 HOMOLOG"/>
    <property type="match status" value="1"/>
</dbReference>
<feature type="region of interest" description="Disordered" evidence="4">
    <location>
        <begin position="322"/>
        <end position="397"/>
    </location>
</feature>
<evidence type="ECO:0000256" key="2">
    <source>
        <dbReference type="ARBA" id="ARBA00009072"/>
    </source>
</evidence>
<dbReference type="KEGG" id="olu:OSTLU_93065"/>
<comment type="similarity">
    <text evidence="2">Belongs to the ESS2 family.</text>
</comment>
<feature type="non-terminal residue" evidence="5">
    <location>
        <position position="1"/>
    </location>
</feature>
<keyword evidence="6" id="KW-1185">Reference proteome</keyword>
<dbReference type="EMBL" id="CP000587">
    <property type="protein sequence ID" value="ABO97052.1"/>
    <property type="molecule type" value="Genomic_DNA"/>
</dbReference>
<sequence>LEAIIERDYFPDLRTNRLKAALLEATRRGDARAIAAVHREMNVERMRRVGSRGGVVGTPSIGGSGTTARDAEASWETETPQRANDFEDDDEEEEFVDYEDYEGRGIEGMRGRSTAYEEDRHLSVNGFLAKYTSEDNASFTEIVKQSEAKRALKKRHLEAVTAPPSRRAALIAALASHPQPSSALALVEGAEVAESDPSAAKVVAVVGHDSLYTAPNGVALSLKERQRIVASEPKVTIAANTRFVAPKPRTDGSEGKRAALKRYERVHTPSMTPGVEGSPIMTWGQIISTPLRLEDTEEELAGAGKFSMKGSSARERKLRELTARNASGSATPTPRTRRGAPTPNGLSKAGKSLLRRVTTPARRAATTPRDSDLRKSYSGRTPRTTPASHGGLLRLDD</sequence>
<evidence type="ECO:0000313" key="5">
    <source>
        <dbReference type="EMBL" id="ABO97052.1"/>
    </source>
</evidence>
<name>A4S0L3_OSTLU</name>
<dbReference type="Pfam" id="PF09751">
    <property type="entry name" value="Es2"/>
    <property type="match status" value="1"/>
</dbReference>
<feature type="compositionally biased region" description="Gly residues" evidence="4">
    <location>
        <begin position="52"/>
        <end position="65"/>
    </location>
</feature>
<evidence type="ECO:0000256" key="1">
    <source>
        <dbReference type="ARBA" id="ARBA00004123"/>
    </source>
</evidence>
<accession>A4S0L3</accession>
<dbReference type="GO" id="GO:0071013">
    <property type="term" value="C:catalytic step 2 spliceosome"/>
    <property type="evidence" value="ECO:0007669"/>
    <property type="project" value="TreeGrafter"/>
</dbReference>
<organism evidence="5 6">
    <name type="scientific">Ostreococcus lucimarinus (strain CCE9901)</name>
    <dbReference type="NCBI Taxonomy" id="436017"/>
    <lineage>
        <taxon>Eukaryota</taxon>
        <taxon>Viridiplantae</taxon>
        <taxon>Chlorophyta</taxon>
        <taxon>Mamiellophyceae</taxon>
        <taxon>Mamiellales</taxon>
        <taxon>Bathycoccaceae</taxon>
        <taxon>Ostreococcus</taxon>
    </lineage>
</organism>
<reference evidence="5 6" key="1">
    <citation type="journal article" date="2007" name="Proc. Natl. Acad. Sci. U.S.A.">
        <title>The tiny eukaryote Ostreococcus provides genomic insights into the paradox of plankton speciation.</title>
        <authorList>
            <person name="Palenik B."/>
            <person name="Grimwood J."/>
            <person name="Aerts A."/>
            <person name="Rouze P."/>
            <person name="Salamov A."/>
            <person name="Putnam N."/>
            <person name="Dupont C."/>
            <person name="Jorgensen R."/>
            <person name="Derelle E."/>
            <person name="Rombauts S."/>
            <person name="Zhou K."/>
            <person name="Otillar R."/>
            <person name="Merchant S.S."/>
            <person name="Podell S."/>
            <person name="Gaasterland T."/>
            <person name="Napoli C."/>
            <person name="Gendler K."/>
            <person name="Manuell A."/>
            <person name="Tai V."/>
            <person name="Vallon O."/>
            <person name="Piganeau G."/>
            <person name="Jancek S."/>
            <person name="Heijde M."/>
            <person name="Jabbari K."/>
            <person name="Bowler C."/>
            <person name="Lohr M."/>
            <person name="Robbens S."/>
            <person name="Werner G."/>
            <person name="Dubchak I."/>
            <person name="Pazour G.J."/>
            <person name="Ren Q."/>
            <person name="Paulsen I."/>
            <person name="Delwiche C."/>
            <person name="Schmutz J."/>
            <person name="Rokhsar D."/>
            <person name="Van de Peer Y."/>
            <person name="Moreau H."/>
            <person name="Grigoriev I.V."/>
        </authorList>
    </citation>
    <scope>NUCLEOTIDE SEQUENCE [LARGE SCALE GENOMIC DNA]</scope>
    <source>
        <strain evidence="5 6">CCE9901</strain>
    </source>
</reference>
<dbReference type="eggNOG" id="KOG2627">
    <property type="taxonomic scope" value="Eukaryota"/>
</dbReference>
<evidence type="ECO:0000256" key="4">
    <source>
        <dbReference type="SAM" id="MobiDB-lite"/>
    </source>
</evidence>
<dbReference type="Proteomes" id="UP000001568">
    <property type="component" value="Chromosome 7"/>
</dbReference>
<evidence type="ECO:0000256" key="3">
    <source>
        <dbReference type="ARBA" id="ARBA00023242"/>
    </source>
</evidence>
<dbReference type="STRING" id="436017.A4S0L3"/>
<dbReference type="AlphaFoldDB" id="A4S0L3"/>
<feature type="compositionally biased region" description="Polar residues" evidence="4">
    <location>
        <begin position="378"/>
        <end position="387"/>
    </location>
</feature>
<dbReference type="OMA" id="SWETETP"/>
<feature type="compositionally biased region" description="Low complexity" evidence="4">
    <location>
        <begin position="327"/>
        <end position="343"/>
    </location>
</feature>